<dbReference type="Gene3D" id="3.40.50.1390">
    <property type="entry name" value="Resolvase, N-terminal catalytic domain"/>
    <property type="match status" value="1"/>
</dbReference>
<dbReference type="GO" id="GO:0000150">
    <property type="term" value="F:DNA strand exchange activity"/>
    <property type="evidence" value="ECO:0007669"/>
    <property type="project" value="InterPro"/>
</dbReference>
<dbReference type="InterPro" id="IPR050639">
    <property type="entry name" value="SSR_resolvase"/>
</dbReference>
<comment type="caution">
    <text evidence="4">The sequence shown here is derived from an EMBL/GenBank/DDBJ whole genome shotgun (WGS) entry which is preliminary data.</text>
</comment>
<dbReference type="SUPFAM" id="SSF53041">
    <property type="entry name" value="Resolvase-like"/>
    <property type="match status" value="1"/>
</dbReference>
<dbReference type="PANTHER" id="PTHR30461:SF23">
    <property type="entry name" value="DNA RECOMBINASE-RELATED"/>
    <property type="match status" value="1"/>
</dbReference>
<evidence type="ECO:0000313" key="5">
    <source>
        <dbReference type="Proteomes" id="UP000034617"/>
    </source>
</evidence>
<proteinExistence type="predicted"/>
<dbReference type="GO" id="GO:0003677">
    <property type="term" value="F:DNA binding"/>
    <property type="evidence" value="ECO:0007669"/>
    <property type="project" value="InterPro"/>
</dbReference>
<dbReference type="AlphaFoldDB" id="A0A0G1GHL3"/>
<dbReference type="Proteomes" id="UP000034617">
    <property type="component" value="Unassembled WGS sequence"/>
</dbReference>
<feature type="domain" description="Resolvase/invertase-type recombinase catalytic" evidence="2">
    <location>
        <begin position="3"/>
        <end position="149"/>
    </location>
</feature>
<evidence type="ECO:0000256" key="1">
    <source>
        <dbReference type="SAM" id="Coils"/>
    </source>
</evidence>
<dbReference type="InterPro" id="IPR038109">
    <property type="entry name" value="DNA_bind_recomb_sf"/>
</dbReference>
<dbReference type="CDD" id="cd00338">
    <property type="entry name" value="Ser_Recombinase"/>
    <property type="match status" value="1"/>
</dbReference>
<accession>A0A0G1GHL3</accession>
<dbReference type="InterPro" id="IPR036162">
    <property type="entry name" value="Resolvase-like_N_sf"/>
</dbReference>
<dbReference type="EMBL" id="LCHM01000075">
    <property type="protein sequence ID" value="KKT34436.1"/>
    <property type="molecule type" value="Genomic_DNA"/>
</dbReference>
<dbReference type="SMART" id="SM00857">
    <property type="entry name" value="Resolvase"/>
    <property type="match status" value="1"/>
</dbReference>
<dbReference type="InterPro" id="IPR011109">
    <property type="entry name" value="DNA_bind_recombinase_dom"/>
</dbReference>
<dbReference type="Pfam" id="PF13408">
    <property type="entry name" value="Zn_ribbon_recom"/>
    <property type="match status" value="1"/>
</dbReference>
<dbReference type="PANTHER" id="PTHR30461">
    <property type="entry name" value="DNA-INVERTASE FROM LAMBDOID PROPHAGE"/>
    <property type="match status" value="1"/>
</dbReference>
<dbReference type="Pfam" id="PF07508">
    <property type="entry name" value="Recombinase"/>
    <property type="match status" value="1"/>
</dbReference>
<feature type="coiled-coil region" evidence="1">
    <location>
        <begin position="335"/>
        <end position="411"/>
    </location>
</feature>
<gene>
    <name evidence="4" type="ORF">UW22_C0075G0004</name>
</gene>
<dbReference type="Gene3D" id="3.90.1750.20">
    <property type="entry name" value="Putative Large Serine Recombinase, Chain B, Domain 2"/>
    <property type="match status" value="1"/>
</dbReference>
<dbReference type="InterPro" id="IPR025827">
    <property type="entry name" value="Zn_ribbon_recom_dom"/>
</dbReference>
<dbReference type="PROSITE" id="PS51736">
    <property type="entry name" value="RECOMBINASES_3"/>
    <property type="match status" value="1"/>
</dbReference>
<dbReference type="PROSITE" id="PS51737">
    <property type="entry name" value="RECOMBINASE_DNA_BIND"/>
    <property type="match status" value="1"/>
</dbReference>
<keyword evidence="1" id="KW-0175">Coiled coil</keyword>
<dbReference type="InterPro" id="IPR006119">
    <property type="entry name" value="Resolv_N"/>
</dbReference>
<protein>
    <submittedName>
        <fullName evidence="4">Recombinase</fullName>
    </submittedName>
</protein>
<dbReference type="Pfam" id="PF00239">
    <property type="entry name" value="Resolvase"/>
    <property type="match status" value="1"/>
</dbReference>
<evidence type="ECO:0000259" key="3">
    <source>
        <dbReference type="PROSITE" id="PS51737"/>
    </source>
</evidence>
<sequence length="519" mass="59865">MIKYIAYCRKSLEDEGRQILSIISQQTEIKEFAKRENLEIIAWFTEAKTAKKPGREKFEEMMKVIESGKADGIIAWNPDRLARNSVDGGRIIYDLDTGKIKDLKFPTFWFEDTSQGKFMLSIAFGQSKYYVDSLSENVKRGIRQKLRRGIYPGLAPTGYLNDPISRTVVPDPKRWKFIQKALLEYSQGKHSMASLSKLMFSWGFTNRFGKPLNLSTIQNFLMNPFYYGVIRYAGEFYEGTHKAMITKSTFDKIQEVLKQRGKPRKMRIHNFPFLGLMKCAECGASITAQIQKGHHYYNCTKKKGHCSQKYLREEALVKQLRESVRKVAISDLWAKKILESLNKEEEADREKAMEVLTNLKSGIAELDKKIDKLLEAYLENIVSVDEYQTKKQNLIEMKSQLKQKIAEIEESQSFWLEPAREFILSCSEAKIIAETQNFGELFVYLQKVGANFLLSDKKVRFSWQEPYNFLAAEAGAAKNSTWSGWRDLNSQPHRPKRCALANCATPRSPEENSFVCSNY</sequence>
<feature type="domain" description="Recombinase" evidence="3">
    <location>
        <begin position="156"/>
        <end position="263"/>
    </location>
</feature>
<name>A0A0G1GHL3_9BACT</name>
<evidence type="ECO:0000313" key="4">
    <source>
        <dbReference type="EMBL" id="KKT34436.1"/>
    </source>
</evidence>
<reference evidence="4 5" key="1">
    <citation type="journal article" date="2015" name="Nature">
        <title>rRNA introns, odd ribosomes, and small enigmatic genomes across a large radiation of phyla.</title>
        <authorList>
            <person name="Brown C.T."/>
            <person name="Hug L.A."/>
            <person name="Thomas B.C."/>
            <person name="Sharon I."/>
            <person name="Castelle C.J."/>
            <person name="Singh A."/>
            <person name="Wilkins M.J."/>
            <person name="Williams K.H."/>
            <person name="Banfield J.F."/>
        </authorList>
    </citation>
    <scope>NUCLEOTIDE SEQUENCE [LARGE SCALE GENOMIC DNA]</scope>
</reference>
<evidence type="ECO:0000259" key="2">
    <source>
        <dbReference type="PROSITE" id="PS51736"/>
    </source>
</evidence>
<organism evidence="4 5">
    <name type="scientific">Candidatus Gottesmanbacteria bacterium GW2011_GWB1_44_11c</name>
    <dbReference type="NCBI Taxonomy" id="1618447"/>
    <lineage>
        <taxon>Bacteria</taxon>
        <taxon>Candidatus Gottesmaniibacteriota</taxon>
    </lineage>
</organism>